<accession>A0A5B7KG98</accession>
<dbReference type="EMBL" id="VSRR010136728">
    <property type="protein sequence ID" value="MPD03575.1"/>
    <property type="molecule type" value="Genomic_DNA"/>
</dbReference>
<gene>
    <name evidence="2" type="ORF">E2C01_099216</name>
</gene>
<sequence>MVVWLWGAWRVAVLTGAGWIEALLGCRVGEDSSGLSRSQGAKDTLKRCGVMVSDGYGEGSGMILIRGSFRQ</sequence>
<proteinExistence type="predicted"/>
<evidence type="ECO:0000256" key="1">
    <source>
        <dbReference type="SAM" id="SignalP"/>
    </source>
</evidence>
<evidence type="ECO:0008006" key="4">
    <source>
        <dbReference type="Google" id="ProtNLM"/>
    </source>
</evidence>
<feature type="chain" id="PRO_5023126529" description="Secreted protein" evidence="1">
    <location>
        <begin position="23"/>
        <end position="71"/>
    </location>
</feature>
<comment type="caution">
    <text evidence="2">The sequence shown here is derived from an EMBL/GenBank/DDBJ whole genome shotgun (WGS) entry which is preliminary data.</text>
</comment>
<keyword evidence="1" id="KW-0732">Signal</keyword>
<dbReference type="AlphaFoldDB" id="A0A5B7KG98"/>
<dbReference type="Proteomes" id="UP000324222">
    <property type="component" value="Unassembled WGS sequence"/>
</dbReference>
<evidence type="ECO:0000313" key="2">
    <source>
        <dbReference type="EMBL" id="MPD03575.1"/>
    </source>
</evidence>
<name>A0A5B7KG98_PORTR</name>
<feature type="signal peptide" evidence="1">
    <location>
        <begin position="1"/>
        <end position="22"/>
    </location>
</feature>
<organism evidence="2 3">
    <name type="scientific">Portunus trituberculatus</name>
    <name type="common">Swimming crab</name>
    <name type="synonym">Neptunus trituberculatus</name>
    <dbReference type="NCBI Taxonomy" id="210409"/>
    <lineage>
        <taxon>Eukaryota</taxon>
        <taxon>Metazoa</taxon>
        <taxon>Ecdysozoa</taxon>
        <taxon>Arthropoda</taxon>
        <taxon>Crustacea</taxon>
        <taxon>Multicrustacea</taxon>
        <taxon>Malacostraca</taxon>
        <taxon>Eumalacostraca</taxon>
        <taxon>Eucarida</taxon>
        <taxon>Decapoda</taxon>
        <taxon>Pleocyemata</taxon>
        <taxon>Brachyura</taxon>
        <taxon>Eubrachyura</taxon>
        <taxon>Portunoidea</taxon>
        <taxon>Portunidae</taxon>
        <taxon>Portuninae</taxon>
        <taxon>Portunus</taxon>
    </lineage>
</organism>
<protein>
    <recommendedName>
        <fullName evidence="4">Secreted protein</fullName>
    </recommendedName>
</protein>
<reference evidence="2 3" key="1">
    <citation type="submission" date="2019-05" db="EMBL/GenBank/DDBJ databases">
        <title>Another draft genome of Portunus trituberculatus and its Hox gene families provides insights of decapod evolution.</title>
        <authorList>
            <person name="Jeong J.-H."/>
            <person name="Song I."/>
            <person name="Kim S."/>
            <person name="Choi T."/>
            <person name="Kim D."/>
            <person name="Ryu S."/>
            <person name="Kim W."/>
        </authorList>
    </citation>
    <scope>NUCLEOTIDE SEQUENCE [LARGE SCALE GENOMIC DNA]</scope>
    <source>
        <tissue evidence="2">Muscle</tissue>
    </source>
</reference>
<evidence type="ECO:0000313" key="3">
    <source>
        <dbReference type="Proteomes" id="UP000324222"/>
    </source>
</evidence>
<keyword evidence="3" id="KW-1185">Reference proteome</keyword>